<protein>
    <submittedName>
        <fullName evidence="1">Uncharacterized protein</fullName>
    </submittedName>
</protein>
<accession>X1V0A3</accession>
<dbReference type="EMBL" id="BARW01029418">
    <property type="protein sequence ID" value="GAJ09262.1"/>
    <property type="molecule type" value="Genomic_DNA"/>
</dbReference>
<name>X1V0A3_9ZZZZ</name>
<proteinExistence type="predicted"/>
<evidence type="ECO:0000313" key="1">
    <source>
        <dbReference type="EMBL" id="GAJ09262.1"/>
    </source>
</evidence>
<dbReference type="AlphaFoldDB" id="X1V0A3"/>
<sequence length="106" mass="12753">MNHLEYPLDFPVQEFNLKLDEILKDEPSKIEEKVLQDHIYDILDKKGILTVEHIVRIFAIWPETIEMVMLSRNYGRSVKSEEEDTYIPIDPLRNTRAYWKKYQKSL</sequence>
<reference evidence="1" key="1">
    <citation type="journal article" date="2014" name="Front. Microbiol.">
        <title>High frequency of phylogenetically diverse reductive dehalogenase-homologous genes in deep subseafloor sedimentary metagenomes.</title>
        <authorList>
            <person name="Kawai M."/>
            <person name="Futagami T."/>
            <person name="Toyoda A."/>
            <person name="Takaki Y."/>
            <person name="Nishi S."/>
            <person name="Hori S."/>
            <person name="Arai W."/>
            <person name="Tsubouchi T."/>
            <person name="Morono Y."/>
            <person name="Uchiyama I."/>
            <person name="Ito T."/>
            <person name="Fujiyama A."/>
            <person name="Inagaki F."/>
            <person name="Takami H."/>
        </authorList>
    </citation>
    <scope>NUCLEOTIDE SEQUENCE</scope>
    <source>
        <strain evidence="1">Expedition CK06-06</strain>
    </source>
</reference>
<gene>
    <name evidence="1" type="ORF">S12H4_47276</name>
</gene>
<comment type="caution">
    <text evidence="1">The sequence shown here is derived from an EMBL/GenBank/DDBJ whole genome shotgun (WGS) entry which is preliminary data.</text>
</comment>
<organism evidence="1">
    <name type="scientific">marine sediment metagenome</name>
    <dbReference type="NCBI Taxonomy" id="412755"/>
    <lineage>
        <taxon>unclassified sequences</taxon>
        <taxon>metagenomes</taxon>
        <taxon>ecological metagenomes</taxon>
    </lineage>
</organism>